<dbReference type="InterPro" id="IPR008969">
    <property type="entry name" value="CarboxyPept-like_regulatory"/>
</dbReference>
<evidence type="ECO:0000256" key="1">
    <source>
        <dbReference type="SAM" id="MobiDB-lite"/>
    </source>
</evidence>
<comment type="caution">
    <text evidence="2">The sequence shown here is derived from an EMBL/GenBank/DDBJ whole genome shotgun (WGS) entry which is preliminary data.</text>
</comment>
<dbReference type="Proteomes" id="UP000322791">
    <property type="component" value="Unassembled WGS sequence"/>
</dbReference>
<reference evidence="2 3" key="1">
    <citation type="submission" date="2019-08" db="EMBL/GenBank/DDBJ databases">
        <authorList>
            <person name="Seo M.-J."/>
        </authorList>
    </citation>
    <scope>NUCLEOTIDE SEQUENCE [LARGE SCALE GENOMIC DNA]</scope>
    <source>
        <strain evidence="2 3">KIGAM108</strain>
    </source>
</reference>
<keyword evidence="3" id="KW-1185">Reference proteome</keyword>
<sequence length="240" mass="25725">MPARPTLTVPQPCHESWAAMTPDNQGRHCAACNKVVVDFTRMSDAELLAFLHRQPSTSCGRFTSQQLNRPLLVPVESSLWRRWLAAVALALGLSEVVASSARAQAPVSQLGQQPEETYADHSPVKSSSNRKVTASAASLVLVHGRVLASDTREGLPGVTVLIVGSNMSTSTAADGSFKLLIPADQLTAKRKITLSYSTVGFIKRVQRVRIMGLPIEIPSVQLKTEDTVLGGIAFLPASTN</sequence>
<name>A0A5D6V0R2_9BACT</name>
<evidence type="ECO:0000313" key="2">
    <source>
        <dbReference type="EMBL" id="TYZ08845.1"/>
    </source>
</evidence>
<keyword evidence="2" id="KW-0378">Hydrolase</keyword>
<dbReference type="EMBL" id="VTHL01000011">
    <property type="protein sequence ID" value="TYZ08845.1"/>
    <property type="molecule type" value="Genomic_DNA"/>
</dbReference>
<feature type="region of interest" description="Disordered" evidence="1">
    <location>
        <begin position="106"/>
        <end position="127"/>
    </location>
</feature>
<gene>
    <name evidence="2" type="ORF">FY528_11555</name>
</gene>
<dbReference type="Gene3D" id="2.60.40.1120">
    <property type="entry name" value="Carboxypeptidase-like, regulatory domain"/>
    <property type="match status" value="1"/>
</dbReference>
<feature type="compositionally biased region" description="Polar residues" evidence="1">
    <location>
        <begin position="106"/>
        <end position="115"/>
    </location>
</feature>
<dbReference type="SUPFAM" id="SSF49464">
    <property type="entry name" value="Carboxypeptidase regulatory domain-like"/>
    <property type="match status" value="1"/>
</dbReference>
<evidence type="ECO:0000313" key="3">
    <source>
        <dbReference type="Proteomes" id="UP000322791"/>
    </source>
</evidence>
<keyword evidence="2" id="KW-0121">Carboxypeptidase</keyword>
<keyword evidence="2" id="KW-0645">Protease</keyword>
<dbReference type="AlphaFoldDB" id="A0A5D6V0R2"/>
<protein>
    <submittedName>
        <fullName evidence="2">Carboxypeptidase-like regulatory domain-containing protein</fullName>
    </submittedName>
</protein>
<proteinExistence type="predicted"/>
<dbReference type="Pfam" id="PF13715">
    <property type="entry name" value="CarbopepD_reg_2"/>
    <property type="match status" value="1"/>
</dbReference>
<dbReference type="GO" id="GO:0004180">
    <property type="term" value="F:carboxypeptidase activity"/>
    <property type="evidence" value="ECO:0007669"/>
    <property type="project" value="UniProtKB-KW"/>
</dbReference>
<accession>A0A5D6V0R2</accession>
<organism evidence="2 3">
    <name type="scientific">Hymenobacter lutimineralis</name>
    <dbReference type="NCBI Taxonomy" id="2606448"/>
    <lineage>
        <taxon>Bacteria</taxon>
        <taxon>Pseudomonadati</taxon>
        <taxon>Bacteroidota</taxon>
        <taxon>Cytophagia</taxon>
        <taxon>Cytophagales</taxon>
        <taxon>Hymenobacteraceae</taxon>
        <taxon>Hymenobacter</taxon>
    </lineage>
</organism>